<evidence type="ECO:0000256" key="2">
    <source>
        <dbReference type="SAM" id="SignalP"/>
    </source>
</evidence>
<dbReference type="Proteomes" id="UP000282957">
    <property type="component" value="Unassembled WGS sequence"/>
</dbReference>
<dbReference type="EMBL" id="SACL01000001">
    <property type="protein sequence ID" value="RVT99612.1"/>
    <property type="molecule type" value="Genomic_DNA"/>
</dbReference>
<dbReference type="Pfam" id="PF03401">
    <property type="entry name" value="TctC"/>
    <property type="match status" value="1"/>
</dbReference>
<proteinExistence type="inferred from homology"/>
<dbReference type="PIRSF" id="PIRSF017082">
    <property type="entry name" value="YflP"/>
    <property type="match status" value="1"/>
</dbReference>
<dbReference type="CDD" id="cd07012">
    <property type="entry name" value="PBP2_Bug_TTT"/>
    <property type="match status" value="1"/>
</dbReference>
<name>A0A437MPP9_9PROT</name>
<comment type="caution">
    <text evidence="3">The sequence shown here is derived from an EMBL/GenBank/DDBJ whole genome shotgun (WGS) entry which is preliminary data.</text>
</comment>
<dbReference type="Gene3D" id="3.40.190.10">
    <property type="entry name" value="Periplasmic binding protein-like II"/>
    <property type="match status" value="1"/>
</dbReference>
<dbReference type="AlphaFoldDB" id="A0A437MPP9"/>
<evidence type="ECO:0000256" key="1">
    <source>
        <dbReference type="ARBA" id="ARBA00006987"/>
    </source>
</evidence>
<dbReference type="PANTHER" id="PTHR42928">
    <property type="entry name" value="TRICARBOXYLATE-BINDING PROTEIN"/>
    <property type="match status" value="1"/>
</dbReference>
<dbReference type="InterPro" id="IPR005064">
    <property type="entry name" value="BUG"/>
</dbReference>
<dbReference type="OrthoDB" id="7241989at2"/>
<reference evidence="3 4" key="1">
    <citation type="submission" date="2019-01" db="EMBL/GenBank/DDBJ databases">
        <authorList>
            <person name="Chen W.-M."/>
        </authorList>
    </citation>
    <scope>NUCLEOTIDE SEQUENCE [LARGE SCALE GENOMIC DNA]</scope>
    <source>
        <strain evidence="3 4">CCP-6</strain>
    </source>
</reference>
<keyword evidence="2" id="KW-0732">Signal</keyword>
<gene>
    <name evidence="3" type="ORF">EOD42_05905</name>
</gene>
<dbReference type="PANTHER" id="PTHR42928:SF5">
    <property type="entry name" value="BLR1237 PROTEIN"/>
    <property type="match status" value="1"/>
</dbReference>
<dbReference type="Gene3D" id="3.40.190.150">
    <property type="entry name" value="Bordetella uptake gene, domain 1"/>
    <property type="match status" value="1"/>
</dbReference>
<protein>
    <submittedName>
        <fullName evidence="3">Tripartite tricarboxylate transporter substrate binding protein</fullName>
    </submittedName>
</protein>
<organism evidence="3 4">
    <name type="scientific">Rhodovarius crocodyli</name>
    <dbReference type="NCBI Taxonomy" id="1979269"/>
    <lineage>
        <taxon>Bacteria</taxon>
        <taxon>Pseudomonadati</taxon>
        <taxon>Pseudomonadota</taxon>
        <taxon>Alphaproteobacteria</taxon>
        <taxon>Acetobacterales</taxon>
        <taxon>Roseomonadaceae</taxon>
        <taxon>Rhodovarius</taxon>
    </lineage>
</organism>
<evidence type="ECO:0000313" key="3">
    <source>
        <dbReference type="EMBL" id="RVT99612.1"/>
    </source>
</evidence>
<keyword evidence="4" id="KW-1185">Reference proteome</keyword>
<evidence type="ECO:0000313" key="4">
    <source>
        <dbReference type="Proteomes" id="UP000282957"/>
    </source>
</evidence>
<sequence>MKVLRRVLPAITLAHPAMAQAWPARPVRLIVPYPPGGGLDALARAIAERVSAATHQAVVVDNRPGGSTVPGTDAVAKAAPDGHTLLMTADNSITSNPLMIPGLPHDPMRDLAPVSFLIETHQMVVANPRLGARDIPALLAAARGQRLNYGSYGQGSQPHLLFGALGAQTGTEFTEIPYRGLTPAVLATVAGEVDMTLCGIASAGEHLAAGTLRALAVGRAQRLPQLPDVPTLAESGHGDVDPRTWFGIFAPGATPPELLNRIHAQVAAAMADPALIARFLTPNGYTVHTATPAASREMIAADLEYKRGLMRRAGLNPAG</sequence>
<accession>A0A437MPP9</accession>
<dbReference type="RefSeq" id="WP_127786507.1">
    <property type="nucleotide sequence ID" value="NZ_SACL01000001.1"/>
</dbReference>
<comment type="similarity">
    <text evidence="1">Belongs to the UPF0065 (bug) family.</text>
</comment>
<feature type="signal peptide" evidence="2">
    <location>
        <begin position="1"/>
        <end position="19"/>
    </location>
</feature>
<feature type="chain" id="PRO_5019219711" evidence="2">
    <location>
        <begin position="20"/>
        <end position="319"/>
    </location>
</feature>
<dbReference type="SUPFAM" id="SSF53850">
    <property type="entry name" value="Periplasmic binding protein-like II"/>
    <property type="match status" value="1"/>
</dbReference>
<dbReference type="InterPro" id="IPR042100">
    <property type="entry name" value="Bug_dom1"/>
</dbReference>